<sequence>MVVVKLEGKRGPLGARALVEWGSSLATMAAARGIPVVATLVATALG</sequence>
<dbReference type="EMBL" id="ABCS01000056">
    <property type="protein sequence ID" value="EDM76881.1"/>
    <property type="molecule type" value="Genomic_DNA"/>
</dbReference>
<accession>A6GB84</accession>
<gene>
    <name evidence="1" type="ORF">PPSIR1_24684</name>
</gene>
<evidence type="ECO:0000313" key="1">
    <source>
        <dbReference type="EMBL" id="EDM76881.1"/>
    </source>
</evidence>
<comment type="caution">
    <text evidence="1">The sequence shown here is derived from an EMBL/GenBank/DDBJ whole genome shotgun (WGS) entry which is preliminary data.</text>
</comment>
<keyword evidence="2" id="KW-1185">Reference proteome</keyword>
<reference evidence="1 2" key="1">
    <citation type="submission" date="2007-06" db="EMBL/GenBank/DDBJ databases">
        <authorList>
            <person name="Shimkets L."/>
            <person name="Ferriera S."/>
            <person name="Johnson J."/>
            <person name="Kravitz S."/>
            <person name="Beeson K."/>
            <person name="Sutton G."/>
            <person name="Rogers Y.-H."/>
            <person name="Friedman R."/>
            <person name="Frazier M."/>
            <person name="Venter J.C."/>
        </authorList>
    </citation>
    <scope>NUCLEOTIDE SEQUENCE [LARGE SCALE GENOMIC DNA]</scope>
    <source>
        <strain evidence="1 2">SIR-1</strain>
    </source>
</reference>
<protein>
    <submittedName>
        <fullName evidence="1">Uncharacterized protein</fullName>
    </submittedName>
</protein>
<proteinExistence type="predicted"/>
<dbReference type="AlphaFoldDB" id="A6GB84"/>
<name>A6GB84_9BACT</name>
<organism evidence="1 2">
    <name type="scientific">Plesiocystis pacifica SIR-1</name>
    <dbReference type="NCBI Taxonomy" id="391625"/>
    <lineage>
        <taxon>Bacteria</taxon>
        <taxon>Pseudomonadati</taxon>
        <taxon>Myxococcota</taxon>
        <taxon>Polyangia</taxon>
        <taxon>Nannocystales</taxon>
        <taxon>Nannocystaceae</taxon>
        <taxon>Plesiocystis</taxon>
    </lineage>
</organism>
<dbReference type="Proteomes" id="UP000005801">
    <property type="component" value="Unassembled WGS sequence"/>
</dbReference>
<evidence type="ECO:0000313" key="2">
    <source>
        <dbReference type="Proteomes" id="UP000005801"/>
    </source>
</evidence>
<dbReference type="STRING" id="391625.PPSIR1_24684"/>